<comment type="similarity">
    <text evidence="1">Belongs to the metallo-dependent hydrolases superfamily.</text>
</comment>
<dbReference type="PANTHER" id="PTHR43569:SF1">
    <property type="entry name" value="BLL3371 PROTEIN"/>
    <property type="match status" value="1"/>
</dbReference>
<evidence type="ECO:0000313" key="4">
    <source>
        <dbReference type="Proteomes" id="UP001254257"/>
    </source>
</evidence>
<dbReference type="Gene3D" id="3.20.20.140">
    <property type="entry name" value="Metal-dependent hydrolases"/>
    <property type="match status" value="1"/>
</dbReference>
<evidence type="ECO:0000256" key="1">
    <source>
        <dbReference type="ARBA" id="ARBA00038310"/>
    </source>
</evidence>
<dbReference type="SUPFAM" id="SSF51556">
    <property type="entry name" value="Metallo-dependent hydrolases"/>
    <property type="match status" value="1"/>
</dbReference>
<accession>A0ABU3S5W1</accession>
<feature type="domain" description="Amidohydrolase-related" evidence="2">
    <location>
        <begin position="24"/>
        <end position="317"/>
    </location>
</feature>
<sequence>MPVASPAQRARFLDTGDDAVLPIIDPHHHFFDLGRNRHPWLSDHILTNFRYGDYTAIRRDFMPADYRRVAAGHLVVGSVLMEGEWDPRDPVGEMRWATEVAAEHGAPDAAIGQIWLDGEDAASVAAAYRDMPIVRSVRHKPAAVSREAHHAGFNAPGSMRDPKWREGYAKLAPAGLHFDLQTPWWHLDEAAELARDFPDTTIILNHSGLPSDRSAEALAAWQAALERLAKQPNVVAKISGIGVPGRAWTLELQAPVIAGMISAFGVERCAFASNFPVDGLCADFGTIFDVFKAATTDRAPAERLALFHDNAARWYGLAPVAAAGAR</sequence>
<name>A0ABU3S5W1_9HYPH</name>
<dbReference type="InterPro" id="IPR032466">
    <property type="entry name" value="Metal_Hydrolase"/>
</dbReference>
<comment type="caution">
    <text evidence="3">The sequence shown here is derived from an EMBL/GenBank/DDBJ whole genome shotgun (WGS) entry which is preliminary data.</text>
</comment>
<dbReference type="Pfam" id="PF04909">
    <property type="entry name" value="Amidohydro_2"/>
    <property type="match status" value="1"/>
</dbReference>
<evidence type="ECO:0000259" key="2">
    <source>
        <dbReference type="Pfam" id="PF04909"/>
    </source>
</evidence>
<gene>
    <name evidence="3" type="ORF">RKE40_09790</name>
</gene>
<dbReference type="RefSeq" id="WP_316018046.1">
    <property type="nucleotide sequence ID" value="NZ_JAWDID010000011.1"/>
</dbReference>
<dbReference type="Proteomes" id="UP001254257">
    <property type="component" value="Unassembled WGS sequence"/>
</dbReference>
<dbReference type="EMBL" id="JAWDID010000011">
    <property type="protein sequence ID" value="MDU0340173.1"/>
    <property type="molecule type" value="Genomic_DNA"/>
</dbReference>
<dbReference type="PANTHER" id="PTHR43569">
    <property type="entry name" value="AMIDOHYDROLASE"/>
    <property type="match status" value="1"/>
</dbReference>
<dbReference type="InterPro" id="IPR006680">
    <property type="entry name" value="Amidohydro-rel"/>
</dbReference>
<organism evidence="3 4">
    <name type="scientific">Bosea rubneri</name>
    <dbReference type="NCBI Taxonomy" id="3075434"/>
    <lineage>
        <taxon>Bacteria</taxon>
        <taxon>Pseudomonadati</taxon>
        <taxon>Pseudomonadota</taxon>
        <taxon>Alphaproteobacteria</taxon>
        <taxon>Hyphomicrobiales</taxon>
        <taxon>Boseaceae</taxon>
        <taxon>Bosea</taxon>
    </lineage>
</organism>
<dbReference type="InterPro" id="IPR052350">
    <property type="entry name" value="Metallo-dep_Lactonases"/>
</dbReference>
<reference evidence="3 4" key="1">
    <citation type="submission" date="2023-09" db="EMBL/GenBank/DDBJ databases">
        <title>Whole genome shotgun sequencing (WGS) of Bosea sp. ZW T0_25, isolated from stored onions (Allium cepa).</title>
        <authorList>
            <person name="Stoll D.A."/>
            <person name="Huch M."/>
        </authorList>
    </citation>
    <scope>NUCLEOTIDE SEQUENCE [LARGE SCALE GENOMIC DNA]</scope>
    <source>
        <strain evidence="3 4">ZW T0_25</strain>
    </source>
</reference>
<proteinExistence type="inferred from homology"/>
<protein>
    <submittedName>
        <fullName evidence="3">Amidohydrolase family protein</fullName>
    </submittedName>
</protein>
<evidence type="ECO:0000313" key="3">
    <source>
        <dbReference type="EMBL" id="MDU0340173.1"/>
    </source>
</evidence>
<keyword evidence="4" id="KW-1185">Reference proteome</keyword>